<keyword evidence="3 8" id="KW-0813">Transport</keyword>
<dbReference type="PANTHER" id="PTHR13822:SF10">
    <property type="entry name" value="ATP SYNTHASE EPSILON CHAIN, CHLOROPLASTIC"/>
    <property type="match status" value="1"/>
</dbReference>
<dbReference type="InterPro" id="IPR020546">
    <property type="entry name" value="ATP_synth_F1_dsu/esu_N"/>
</dbReference>
<gene>
    <name evidence="8 14" type="primary">atpC</name>
    <name evidence="14" type="ORF">CE561_00545</name>
    <name evidence="13" type="ORF">Thert_02673</name>
</gene>
<dbReference type="EMBL" id="NKHD01000002">
    <property type="protein sequence ID" value="OXT09490.1"/>
    <property type="molecule type" value="Genomic_DNA"/>
</dbReference>
<dbReference type="AlphaFoldDB" id="A0A231VMQ8"/>
<evidence type="ECO:0000313" key="13">
    <source>
        <dbReference type="EMBL" id="AST58520.1"/>
    </source>
</evidence>
<evidence type="ECO:0000313" key="14">
    <source>
        <dbReference type="EMBL" id="OXT09490.1"/>
    </source>
</evidence>
<dbReference type="SUPFAM" id="SSF46604">
    <property type="entry name" value="Epsilon subunit of F1F0-ATP synthase C-terminal domain"/>
    <property type="match status" value="1"/>
</dbReference>
<dbReference type="Proteomes" id="UP000215301">
    <property type="component" value="Unassembled WGS sequence"/>
</dbReference>
<dbReference type="InterPro" id="IPR036794">
    <property type="entry name" value="ATP_F1_dsu/esu_C_sf"/>
</dbReference>
<evidence type="ECO:0000256" key="10">
    <source>
        <dbReference type="SAM" id="Coils"/>
    </source>
</evidence>
<evidence type="ECO:0000256" key="8">
    <source>
        <dbReference type="HAMAP-Rule" id="MF_00530"/>
    </source>
</evidence>
<evidence type="ECO:0000259" key="11">
    <source>
        <dbReference type="Pfam" id="PF00401"/>
    </source>
</evidence>
<comment type="similarity">
    <text evidence="2 8 9">Belongs to the ATPase epsilon chain family.</text>
</comment>
<dbReference type="GO" id="GO:0005886">
    <property type="term" value="C:plasma membrane"/>
    <property type="evidence" value="ECO:0007669"/>
    <property type="project" value="UniProtKB-SubCell"/>
</dbReference>
<evidence type="ECO:0000256" key="6">
    <source>
        <dbReference type="ARBA" id="ARBA00023196"/>
    </source>
</evidence>
<feature type="coiled-coil region" evidence="10">
    <location>
        <begin position="91"/>
        <end position="118"/>
    </location>
</feature>
<dbReference type="InterPro" id="IPR036771">
    <property type="entry name" value="ATPsynth_dsu/esu_N"/>
</dbReference>
<feature type="domain" description="ATP synthase F1 complex delta/epsilon subunit N-terminal" evidence="12">
    <location>
        <begin position="6"/>
        <end position="83"/>
    </location>
</feature>
<protein>
    <recommendedName>
        <fullName evidence="8">ATP synthase epsilon chain</fullName>
    </recommendedName>
    <alternativeName>
        <fullName evidence="8">ATP synthase F1 sector epsilon subunit</fullName>
    </alternativeName>
    <alternativeName>
        <fullName evidence="8">F-ATPase epsilon subunit</fullName>
    </alternativeName>
</protein>
<evidence type="ECO:0000256" key="5">
    <source>
        <dbReference type="ARBA" id="ARBA00023136"/>
    </source>
</evidence>
<dbReference type="GO" id="GO:0046933">
    <property type="term" value="F:proton-transporting ATP synthase activity, rotational mechanism"/>
    <property type="evidence" value="ECO:0007669"/>
    <property type="project" value="UniProtKB-UniRule"/>
</dbReference>
<dbReference type="SUPFAM" id="SSF51344">
    <property type="entry name" value="Epsilon subunit of F1F0-ATP synthase N-terminal domain"/>
    <property type="match status" value="1"/>
</dbReference>
<keyword evidence="6 8" id="KW-0139">CF(1)</keyword>
<keyword evidence="10" id="KW-0175">Coiled coil</keyword>
<dbReference type="HAMAP" id="MF_00530">
    <property type="entry name" value="ATP_synth_epsil_bac"/>
    <property type="match status" value="1"/>
</dbReference>
<proteinExistence type="inferred from homology"/>
<accession>A0A231VMQ8</accession>
<evidence type="ECO:0000313" key="15">
    <source>
        <dbReference type="Proteomes" id="UP000214975"/>
    </source>
</evidence>
<evidence type="ECO:0000256" key="2">
    <source>
        <dbReference type="ARBA" id="ARBA00005712"/>
    </source>
</evidence>
<keyword evidence="8" id="KW-1003">Cell membrane</keyword>
<evidence type="ECO:0000256" key="1">
    <source>
        <dbReference type="ARBA" id="ARBA00004202"/>
    </source>
</evidence>
<dbReference type="GO" id="GO:0045259">
    <property type="term" value="C:proton-transporting ATP synthase complex"/>
    <property type="evidence" value="ECO:0007669"/>
    <property type="project" value="UniProtKB-KW"/>
</dbReference>
<dbReference type="Pfam" id="PF02823">
    <property type="entry name" value="ATP-synt_DE_N"/>
    <property type="match status" value="1"/>
</dbReference>
<reference evidence="14 16" key="2">
    <citation type="submission" date="2017-06" db="EMBL/GenBank/DDBJ databases">
        <title>Isolation and characterization of a thermophilic and butanogenic Thermoanaerobacterium thermosaccharolyticum M5 capable of efficient degradation of hemicellulose.</title>
        <authorList>
            <person name="Xin F."/>
            <person name="Jiang Y."/>
        </authorList>
    </citation>
    <scope>NUCLEOTIDE SEQUENCE [LARGE SCALE GENOMIC DNA]</scope>
    <source>
        <strain evidence="14 16">M5</strain>
    </source>
</reference>
<evidence type="ECO:0000259" key="12">
    <source>
        <dbReference type="Pfam" id="PF02823"/>
    </source>
</evidence>
<keyword evidence="8" id="KW-0375">Hydrogen ion transport</keyword>
<organism evidence="14 16">
    <name type="scientific">Thermoanaerobacterium thermosaccharolyticum</name>
    <name type="common">Clostridium thermosaccharolyticum</name>
    <dbReference type="NCBI Taxonomy" id="1517"/>
    <lineage>
        <taxon>Bacteria</taxon>
        <taxon>Bacillati</taxon>
        <taxon>Bacillota</taxon>
        <taxon>Clostridia</taxon>
        <taxon>Thermoanaerobacterales</taxon>
        <taxon>Thermoanaerobacteraceae</taxon>
        <taxon>Thermoanaerobacterium</taxon>
    </lineage>
</organism>
<reference evidence="13 15" key="1">
    <citation type="submission" date="2016-08" db="EMBL/GenBank/DDBJ databases">
        <title>A novel genetic cassette of butanologenic Thermoanaerobacterium thermosaccharolyticum that directly convert cellulose to butanol.</title>
        <authorList>
            <person name="Li T."/>
            <person name="He J."/>
        </authorList>
    </citation>
    <scope>NUCLEOTIDE SEQUENCE [LARGE SCALE GENOMIC DNA]</scope>
    <source>
        <strain evidence="13 15">TG57</strain>
    </source>
</reference>
<dbReference type="InterPro" id="IPR020547">
    <property type="entry name" value="ATP_synth_F1_esu_C"/>
</dbReference>
<dbReference type="NCBIfam" id="NF009980">
    <property type="entry name" value="PRK13446.1"/>
    <property type="match status" value="1"/>
</dbReference>
<sequence length="137" mass="15574">MDNKYHLEVLTPHRKFYDGDVEEIIVTTSVGEVGVQKGHIPMTVALGIGTLKIKNDNVWKEASISNGFMEVKQDNVVILADAAEWPEEIDIMRAEAAKQRAEERLRQKKSQHEYLLAKAALRRALVRMSVAKKYKNI</sequence>
<evidence type="ECO:0000313" key="16">
    <source>
        <dbReference type="Proteomes" id="UP000215301"/>
    </source>
</evidence>
<feature type="domain" description="ATP synthase epsilon subunit C-terminal" evidence="11">
    <location>
        <begin position="87"/>
        <end position="132"/>
    </location>
</feature>
<evidence type="ECO:0000256" key="3">
    <source>
        <dbReference type="ARBA" id="ARBA00022448"/>
    </source>
</evidence>
<dbReference type="Proteomes" id="UP000214975">
    <property type="component" value="Chromosome"/>
</dbReference>
<keyword evidence="7 8" id="KW-0066">ATP synthesis</keyword>
<evidence type="ECO:0000256" key="9">
    <source>
        <dbReference type="RuleBase" id="RU003656"/>
    </source>
</evidence>
<evidence type="ECO:0000256" key="7">
    <source>
        <dbReference type="ARBA" id="ARBA00023310"/>
    </source>
</evidence>
<name>A0A231VMQ8_THETR</name>
<dbReference type="Gene3D" id="2.60.15.10">
    <property type="entry name" value="F0F1 ATP synthase delta/epsilon subunit, N-terminal"/>
    <property type="match status" value="1"/>
</dbReference>
<keyword evidence="5 8" id="KW-0472">Membrane</keyword>
<dbReference type="Pfam" id="PF00401">
    <property type="entry name" value="ATP-synt_DE"/>
    <property type="match status" value="1"/>
</dbReference>
<dbReference type="CDD" id="cd12152">
    <property type="entry name" value="F1-ATPase_delta"/>
    <property type="match status" value="1"/>
</dbReference>
<dbReference type="PANTHER" id="PTHR13822">
    <property type="entry name" value="ATP SYNTHASE DELTA/EPSILON CHAIN"/>
    <property type="match status" value="1"/>
</dbReference>
<comment type="subcellular location">
    <subcellularLocation>
        <location evidence="1 8">Cell membrane</location>
        <topology evidence="1 8">Peripheral membrane protein</topology>
    </subcellularLocation>
</comment>
<dbReference type="RefSeq" id="WP_094043195.1">
    <property type="nucleotide sequence ID" value="NZ_CP016893.1"/>
</dbReference>
<dbReference type="Gene3D" id="1.20.5.440">
    <property type="entry name" value="ATP synthase delta/epsilon subunit, C-terminal domain"/>
    <property type="match status" value="1"/>
</dbReference>
<evidence type="ECO:0000256" key="4">
    <source>
        <dbReference type="ARBA" id="ARBA00023065"/>
    </source>
</evidence>
<dbReference type="EMBL" id="CP016893">
    <property type="protein sequence ID" value="AST58520.1"/>
    <property type="molecule type" value="Genomic_DNA"/>
</dbReference>
<keyword evidence="4 8" id="KW-0406">Ion transport</keyword>
<dbReference type="NCBIfam" id="TIGR01216">
    <property type="entry name" value="ATP_synt_epsi"/>
    <property type="match status" value="1"/>
</dbReference>
<comment type="function">
    <text evidence="8">Produces ATP from ADP in the presence of a proton gradient across the membrane.</text>
</comment>
<comment type="subunit">
    <text evidence="8 9">F-type ATPases have 2 components, CF(1) - the catalytic core - and CF(0) - the membrane proton channel. CF(1) has five subunits: alpha(3), beta(3), gamma(1), delta(1), epsilon(1). CF(0) has three main subunits: a, b and c.</text>
</comment>
<dbReference type="InterPro" id="IPR001469">
    <property type="entry name" value="ATP_synth_F1_dsu/esu"/>
</dbReference>
<dbReference type="GO" id="GO:0005524">
    <property type="term" value="F:ATP binding"/>
    <property type="evidence" value="ECO:0007669"/>
    <property type="project" value="UniProtKB-UniRule"/>
</dbReference>